<dbReference type="PANTHER" id="PTHR43479:SF11">
    <property type="entry name" value="ACREF_ENVCD OPERON REPRESSOR-RELATED"/>
    <property type="match status" value="1"/>
</dbReference>
<protein>
    <submittedName>
        <fullName evidence="4">Bacterial regulatory proteins, tetR family</fullName>
    </submittedName>
</protein>
<evidence type="ECO:0000259" key="3">
    <source>
        <dbReference type="PROSITE" id="PS50977"/>
    </source>
</evidence>
<dbReference type="GO" id="GO:0003677">
    <property type="term" value="F:DNA binding"/>
    <property type="evidence" value="ECO:0007669"/>
    <property type="project" value="UniProtKB-UniRule"/>
</dbReference>
<dbReference type="InterPro" id="IPR009057">
    <property type="entry name" value="Homeodomain-like_sf"/>
</dbReference>
<evidence type="ECO:0000313" key="4">
    <source>
        <dbReference type="EMBL" id="VUW99328.1"/>
    </source>
</evidence>
<feature type="DNA-binding region" description="H-T-H motif" evidence="2">
    <location>
        <begin position="29"/>
        <end position="48"/>
    </location>
</feature>
<sequence length="219" mass="25081">MAKRIEGVTEKLLECAKEEFLANGYENTSLRIIAEKVGYTKGVIYIRYPDKESLYRALVEPVADGLCNYLKNALEGFKALPGEVQKANERSYADEGFQKFFGYIYENFDIFKILLMSGETKVYQEFLHRLVEIDTDCTTKFIEQTNNDAFSSGRLTPELAHILSYAFYSGLFEIVIHNMPQERASEHIGKLRKFYNTGWKTIFEGDEAEQVNGERGSVS</sequence>
<dbReference type="EMBL" id="CABHNI010000015">
    <property type="protein sequence ID" value="VUW99328.1"/>
    <property type="molecule type" value="Genomic_DNA"/>
</dbReference>
<dbReference type="PROSITE" id="PS50977">
    <property type="entry name" value="HTH_TETR_2"/>
    <property type="match status" value="1"/>
</dbReference>
<proteinExistence type="predicted"/>
<evidence type="ECO:0000256" key="1">
    <source>
        <dbReference type="ARBA" id="ARBA00023125"/>
    </source>
</evidence>
<gene>
    <name evidence="4" type="ORF">DFSSTS7063_00826</name>
</gene>
<feature type="domain" description="HTH tetR-type" evidence="3">
    <location>
        <begin position="6"/>
        <end position="66"/>
    </location>
</feature>
<dbReference type="SUPFAM" id="SSF46689">
    <property type="entry name" value="Homeodomain-like"/>
    <property type="match status" value="1"/>
</dbReference>
<dbReference type="PANTHER" id="PTHR43479">
    <property type="entry name" value="ACREF/ENVCD OPERON REPRESSOR-RELATED"/>
    <property type="match status" value="1"/>
</dbReference>
<dbReference type="InterPro" id="IPR001647">
    <property type="entry name" value="HTH_TetR"/>
</dbReference>
<accession>A0A564SWY9</accession>
<dbReference type="RefSeq" id="WP_144123769.1">
    <property type="nucleotide sequence ID" value="NZ_CABHNI010000015.1"/>
</dbReference>
<name>A0A564SWY9_9FIRM</name>
<dbReference type="Proteomes" id="UP000358366">
    <property type="component" value="Unassembled WGS sequence"/>
</dbReference>
<dbReference type="InterPro" id="IPR050624">
    <property type="entry name" value="HTH-type_Tx_Regulator"/>
</dbReference>
<evidence type="ECO:0000313" key="5">
    <source>
        <dbReference type="Proteomes" id="UP000358366"/>
    </source>
</evidence>
<dbReference type="AlphaFoldDB" id="A0A564SWY9"/>
<dbReference type="PRINTS" id="PR00455">
    <property type="entry name" value="HTHTETR"/>
</dbReference>
<evidence type="ECO:0000256" key="2">
    <source>
        <dbReference type="PROSITE-ProRule" id="PRU00335"/>
    </source>
</evidence>
<dbReference type="Pfam" id="PF00440">
    <property type="entry name" value="TetR_N"/>
    <property type="match status" value="1"/>
</dbReference>
<dbReference type="Gene3D" id="1.10.357.10">
    <property type="entry name" value="Tetracycline Repressor, domain 2"/>
    <property type="match status" value="1"/>
</dbReference>
<organism evidence="4 5">
    <name type="scientific">Dorea formicigenerans</name>
    <dbReference type="NCBI Taxonomy" id="39486"/>
    <lineage>
        <taxon>Bacteria</taxon>
        <taxon>Bacillati</taxon>
        <taxon>Bacillota</taxon>
        <taxon>Clostridia</taxon>
        <taxon>Lachnospirales</taxon>
        <taxon>Lachnospiraceae</taxon>
        <taxon>Dorea</taxon>
    </lineage>
</organism>
<keyword evidence="1 2" id="KW-0238">DNA-binding</keyword>
<reference evidence="4 5" key="1">
    <citation type="submission" date="2019-07" db="EMBL/GenBank/DDBJ databases">
        <authorList>
            <person name="Hibberd C M."/>
            <person name="Gehrig L. J."/>
            <person name="Chang H.-W."/>
            <person name="Venkatesh S."/>
        </authorList>
    </citation>
    <scope>NUCLEOTIDE SEQUENCE [LARGE SCALE GENOMIC DNA]</scope>
    <source>
        <strain evidence="4">Dorea_formicigenerans_SSTS_Bg7063</strain>
    </source>
</reference>